<sequence length="553" mass="61844">MDGLEWRGWVGRPEGGRLGAAFLISPTRLLTCAHSVRGLAEARVGFSGAAGAGERAKVIACGDWNAPGDLGDVAVLELEAPVQRRPARLAAPDDLRGASRREFGVWGFPARPDGGERHATVTTRAQRSMRDEWWELKPGPGDWLERGYSGSAVYDLDTHEVIGMVTNAEIRDGRAALGWMLPVTRIRHYFEELDDLLPLTWLTPEARRDLRGLLEGVRFTDPLAADLARVVGRPPLEGFRSAWGAVRHVAEGWSAEHLARYLAALGPRLPEDRGRRLASWSGRHLGAAPPRPGDEPASVIVRLERLTHGDAFDLTLHTWADGREGPSLPTERVTKDRVRGAVEKGVADLAPTLFGRDWMIEFAVPETWLGRPFEEWYVDRDHGIQMRKYPVVVRDVERLRPRSFRLDQAHRRWRLLTERGRSEPRPIHCDAPRKGRAFQDLLEANTDYCVLVYGSRPVKSWLTAALNNGVPVMLWTRTPCDAATHEDCRGHRVLDELTAAVEHAHPGDLPRLALTLRKKALTAPRDSPHCGRDLTLLWDDPSRFPDPPLAMED</sequence>
<dbReference type="SUPFAM" id="SSF50494">
    <property type="entry name" value="Trypsin-like serine proteases"/>
    <property type="match status" value="1"/>
</dbReference>
<organism evidence="3 4">
    <name type="scientific">Actinomadura litoris</name>
    <dbReference type="NCBI Taxonomy" id="2678616"/>
    <lineage>
        <taxon>Bacteria</taxon>
        <taxon>Bacillati</taxon>
        <taxon>Actinomycetota</taxon>
        <taxon>Actinomycetes</taxon>
        <taxon>Streptosporangiales</taxon>
        <taxon>Thermomonosporaceae</taxon>
        <taxon>Actinomadura</taxon>
    </lineage>
</organism>
<keyword evidence="4" id="KW-1185">Reference proteome</keyword>
<dbReference type="InterPro" id="IPR009003">
    <property type="entry name" value="Peptidase_S1_PA"/>
</dbReference>
<comment type="caution">
    <text evidence="3">The sequence shown here is derived from an EMBL/GenBank/DDBJ whole genome shotgun (WGS) entry which is preliminary data.</text>
</comment>
<gene>
    <name evidence="3" type="ORF">GNZ18_25020</name>
</gene>
<evidence type="ECO:0008006" key="5">
    <source>
        <dbReference type="Google" id="ProtNLM"/>
    </source>
</evidence>
<dbReference type="Pfam" id="PF20028">
    <property type="entry name" value="VMAP-C"/>
    <property type="match status" value="1"/>
</dbReference>
<dbReference type="RefSeq" id="WP_156218983.1">
    <property type="nucleotide sequence ID" value="NZ_WOFH01000009.1"/>
</dbReference>
<dbReference type="Pfam" id="PF19969">
    <property type="entry name" value="VMAP-M8"/>
    <property type="match status" value="1"/>
</dbReference>
<dbReference type="AlphaFoldDB" id="A0A7K1L5Y3"/>
<evidence type="ECO:0000259" key="1">
    <source>
        <dbReference type="Pfam" id="PF19969"/>
    </source>
</evidence>
<dbReference type="InterPro" id="IPR045453">
    <property type="entry name" value="VMAP-M8"/>
</dbReference>
<reference evidence="3 4" key="1">
    <citation type="submission" date="2019-11" db="EMBL/GenBank/DDBJ databases">
        <authorList>
            <person name="Cao P."/>
        </authorList>
    </citation>
    <scope>NUCLEOTIDE SEQUENCE [LARGE SCALE GENOMIC DNA]</scope>
    <source>
        <strain evidence="3 4">NEAU-AAG5</strain>
    </source>
</reference>
<proteinExistence type="predicted"/>
<protein>
    <recommendedName>
        <fullName evidence="5">Serine protease</fullName>
    </recommendedName>
</protein>
<evidence type="ECO:0000313" key="3">
    <source>
        <dbReference type="EMBL" id="MUN39832.1"/>
    </source>
</evidence>
<feature type="domain" description="vWA-MoxR associated protein middle region 8" evidence="1">
    <location>
        <begin position="194"/>
        <end position="288"/>
    </location>
</feature>
<name>A0A7K1L5Y3_9ACTN</name>
<dbReference type="EMBL" id="WOFH01000009">
    <property type="protein sequence ID" value="MUN39832.1"/>
    <property type="molecule type" value="Genomic_DNA"/>
</dbReference>
<dbReference type="Proteomes" id="UP000432015">
    <property type="component" value="Unassembled WGS sequence"/>
</dbReference>
<accession>A0A7K1L5Y3</accession>
<evidence type="ECO:0000259" key="2">
    <source>
        <dbReference type="Pfam" id="PF20028"/>
    </source>
</evidence>
<evidence type="ECO:0000313" key="4">
    <source>
        <dbReference type="Proteomes" id="UP000432015"/>
    </source>
</evidence>
<dbReference type="Gene3D" id="2.40.10.120">
    <property type="match status" value="1"/>
</dbReference>
<dbReference type="InterPro" id="IPR045450">
    <property type="entry name" value="VMAP_C"/>
</dbReference>
<feature type="domain" description="vWA-MoxR associated protein C-terminal" evidence="2">
    <location>
        <begin position="313"/>
        <end position="541"/>
    </location>
</feature>